<dbReference type="InterPro" id="IPR012336">
    <property type="entry name" value="Thioredoxin-like_fold"/>
</dbReference>
<protein>
    <submittedName>
        <fullName evidence="3">Glutathione S-transferase</fullName>
    </submittedName>
</protein>
<dbReference type="Proteomes" id="UP000254720">
    <property type="component" value="Unassembled WGS sequence"/>
</dbReference>
<organism evidence="3 4">
    <name type="scientific">Aquicella lusitana</name>
    <dbReference type="NCBI Taxonomy" id="254246"/>
    <lineage>
        <taxon>Bacteria</taxon>
        <taxon>Pseudomonadati</taxon>
        <taxon>Pseudomonadota</taxon>
        <taxon>Gammaproteobacteria</taxon>
        <taxon>Legionellales</taxon>
        <taxon>Coxiellaceae</taxon>
        <taxon>Aquicella</taxon>
    </lineage>
</organism>
<dbReference type="RefSeq" id="WP_114835487.1">
    <property type="nucleotide sequence ID" value="NZ_LR699114.1"/>
</dbReference>
<name>A0A370FZS0_9COXI</name>
<dbReference type="InterPro" id="IPR036249">
    <property type="entry name" value="Thioredoxin-like_sf"/>
</dbReference>
<dbReference type="InterPro" id="IPR040079">
    <property type="entry name" value="Glutathione_S-Trfase"/>
</dbReference>
<keyword evidence="3" id="KW-0808">Transferase</keyword>
<dbReference type="InterPro" id="IPR050931">
    <property type="entry name" value="Mito_Protein_Transport_Metaxin"/>
</dbReference>
<dbReference type="Gene3D" id="1.20.1050.10">
    <property type="match status" value="1"/>
</dbReference>
<dbReference type="OrthoDB" id="9810080at2"/>
<keyword evidence="4" id="KW-1185">Reference proteome</keyword>
<dbReference type="InterPro" id="IPR033468">
    <property type="entry name" value="Metaxin_GST"/>
</dbReference>
<reference evidence="3 4" key="1">
    <citation type="submission" date="2018-07" db="EMBL/GenBank/DDBJ databases">
        <title>Genomic Encyclopedia of Type Strains, Phase IV (KMG-IV): sequencing the most valuable type-strain genomes for metagenomic binning, comparative biology and taxonomic classification.</title>
        <authorList>
            <person name="Goeker M."/>
        </authorList>
    </citation>
    <scope>NUCLEOTIDE SEQUENCE [LARGE SCALE GENOMIC DNA]</scope>
    <source>
        <strain evidence="3 4">DSM 16500</strain>
    </source>
</reference>
<dbReference type="SFLD" id="SFLDG01180">
    <property type="entry name" value="SUF1"/>
    <property type="match status" value="1"/>
</dbReference>
<dbReference type="PANTHER" id="PTHR12289">
    <property type="entry name" value="METAXIN RELATED"/>
    <property type="match status" value="1"/>
</dbReference>
<evidence type="ECO:0000313" key="4">
    <source>
        <dbReference type="Proteomes" id="UP000254720"/>
    </source>
</evidence>
<evidence type="ECO:0000313" key="3">
    <source>
        <dbReference type="EMBL" id="RDI37157.1"/>
    </source>
</evidence>
<dbReference type="PANTHER" id="PTHR12289:SF41">
    <property type="entry name" value="FAILED AXON CONNECTIONS-RELATED"/>
    <property type="match status" value="1"/>
</dbReference>
<dbReference type="SUPFAM" id="SSF47616">
    <property type="entry name" value="GST C-terminal domain-like"/>
    <property type="match status" value="1"/>
</dbReference>
<dbReference type="Pfam" id="PF17172">
    <property type="entry name" value="GST_N_4"/>
    <property type="match status" value="1"/>
</dbReference>
<dbReference type="Gene3D" id="3.40.30.10">
    <property type="entry name" value="Glutaredoxin"/>
    <property type="match status" value="1"/>
</dbReference>
<dbReference type="CDD" id="cd03193">
    <property type="entry name" value="GST_C_Metaxin"/>
    <property type="match status" value="1"/>
</dbReference>
<feature type="domain" description="Thioredoxin-like fold" evidence="2">
    <location>
        <begin position="18"/>
        <end position="114"/>
    </location>
</feature>
<dbReference type="SFLD" id="SFLDS00019">
    <property type="entry name" value="Glutathione_Transferase_(cytos"/>
    <property type="match status" value="1"/>
</dbReference>
<dbReference type="AlphaFoldDB" id="A0A370FZS0"/>
<feature type="domain" description="Metaxin glutathione S-transferase" evidence="1">
    <location>
        <begin position="165"/>
        <end position="226"/>
    </location>
</feature>
<evidence type="ECO:0000259" key="2">
    <source>
        <dbReference type="Pfam" id="PF17172"/>
    </source>
</evidence>
<dbReference type="GO" id="GO:0005737">
    <property type="term" value="C:cytoplasm"/>
    <property type="evidence" value="ECO:0007669"/>
    <property type="project" value="TreeGrafter"/>
</dbReference>
<dbReference type="GO" id="GO:0016740">
    <property type="term" value="F:transferase activity"/>
    <property type="evidence" value="ECO:0007669"/>
    <property type="project" value="UniProtKB-KW"/>
</dbReference>
<accession>A0A370FZS0</accession>
<dbReference type="SUPFAM" id="SSF52833">
    <property type="entry name" value="Thioredoxin-like"/>
    <property type="match status" value="1"/>
</dbReference>
<proteinExistence type="predicted"/>
<evidence type="ECO:0000259" key="1">
    <source>
        <dbReference type="Pfam" id="PF17171"/>
    </source>
</evidence>
<dbReference type="Pfam" id="PF17171">
    <property type="entry name" value="GST_C_6"/>
    <property type="match status" value="1"/>
</dbReference>
<dbReference type="InterPro" id="IPR026928">
    <property type="entry name" value="FAX/IsoI-like"/>
</dbReference>
<dbReference type="SFLD" id="SFLDG01200">
    <property type="entry name" value="SUF1.1"/>
    <property type="match status" value="1"/>
</dbReference>
<dbReference type="EMBL" id="QQAX01000043">
    <property type="protein sequence ID" value="RDI37157.1"/>
    <property type="molecule type" value="Genomic_DNA"/>
</dbReference>
<gene>
    <name evidence="3" type="ORF">C8D86_1439</name>
</gene>
<sequence length="244" mass="28258">MITLYQFPSVWGLPNASPFCLKVETYLRMFKIPYEVKLVMNSSKAPKAKLPFIKINDELIADSELIIDYLVNRFGDPSSNDLNSEQKALAVLLDNTFSERLLWIMVYLRWQDENGWSHLRHSFFTKLPSLAKMIVPNMVRNKVKKALYLQGMGRHSYAEILHMGNKTLDAIAATLAEKKYFLGDKITRIDATAFSFLANIAWLPYEDALKKHLHTNKNLLIYCDRIWDTFYSEIPKPFNLVSTI</sequence>
<comment type="caution">
    <text evidence="3">The sequence shown here is derived from an EMBL/GenBank/DDBJ whole genome shotgun (WGS) entry which is preliminary data.</text>
</comment>
<dbReference type="CDD" id="cd03080">
    <property type="entry name" value="GST_N_Metaxin_like"/>
    <property type="match status" value="1"/>
</dbReference>
<dbReference type="InterPro" id="IPR036282">
    <property type="entry name" value="Glutathione-S-Trfase_C_sf"/>
</dbReference>